<accession>A0ABS6L3B2</accession>
<proteinExistence type="predicted"/>
<name>A0ABS6L3B2_9GAMM</name>
<comment type="caution">
    <text evidence="1">The sequence shown here is derived from an EMBL/GenBank/DDBJ whole genome shotgun (WGS) entry which is preliminary data.</text>
</comment>
<gene>
    <name evidence="1" type="ORF">J1786_16190</name>
</gene>
<reference evidence="1 2" key="1">
    <citation type="submission" date="2021-03" db="EMBL/GenBank/DDBJ databases">
        <title>Five novel Rahnella species.</title>
        <authorList>
            <person name="Brady C."/>
            <person name="Asselin J."/>
            <person name="Beer S."/>
            <person name="Bruberg M.B."/>
            <person name="Crampton B."/>
            <person name="Venter S."/>
            <person name="Arnold D."/>
            <person name="Denman S."/>
        </authorList>
    </citation>
    <scope>NUCLEOTIDE SEQUENCE [LARGE SCALE GENOMIC DNA]</scope>
    <source>
        <strain evidence="1 2">L72c</strain>
    </source>
</reference>
<sequence>MPLTITLLGQGAIKVRSCCEAVTPDSRHFIAAGLPETGATSGTEDCWYHHWPEEDCGNRLHAKILLTLCHHHSHPSAKSLLVYDSLYPAARGATPLLQSLLCHCPGFSEAWGICSGCFDPDAASALARVLMTEECRLLYVFDPMQRLSQCPTPQASELHYLIFSARTLRPS</sequence>
<organism evidence="1 2">
    <name type="scientific">Rahnella perminowiae</name>
    <dbReference type="NCBI Taxonomy" id="2816244"/>
    <lineage>
        <taxon>Bacteria</taxon>
        <taxon>Pseudomonadati</taxon>
        <taxon>Pseudomonadota</taxon>
        <taxon>Gammaproteobacteria</taxon>
        <taxon>Enterobacterales</taxon>
        <taxon>Yersiniaceae</taxon>
        <taxon>Rahnella</taxon>
    </lineage>
</organism>
<dbReference type="EMBL" id="JAFMOU010000070">
    <property type="protein sequence ID" value="MBU9836345.1"/>
    <property type="molecule type" value="Genomic_DNA"/>
</dbReference>
<evidence type="ECO:0000313" key="1">
    <source>
        <dbReference type="EMBL" id="MBU9836345.1"/>
    </source>
</evidence>
<protein>
    <submittedName>
        <fullName evidence="1">Uncharacterized protein</fullName>
    </submittedName>
</protein>
<keyword evidence="2" id="KW-1185">Reference proteome</keyword>
<dbReference type="Proteomes" id="UP000699865">
    <property type="component" value="Unassembled WGS sequence"/>
</dbReference>
<dbReference type="RefSeq" id="WP_217138765.1">
    <property type="nucleotide sequence ID" value="NZ_JAFMOU010000070.1"/>
</dbReference>
<evidence type="ECO:0000313" key="2">
    <source>
        <dbReference type="Proteomes" id="UP000699865"/>
    </source>
</evidence>